<dbReference type="PRINTS" id="PR01852">
    <property type="entry name" value="SIBAPROTEIN"/>
</dbReference>
<dbReference type="InterPro" id="IPR057309">
    <property type="entry name" value="PcsB_CC"/>
</dbReference>
<evidence type="ECO:0000256" key="2">
    <source>
        <dbReference type="SAM" id="MobiDB-lite"/>
    </source>
</evidence>
<keyword evidence="6" id="KW-1185">Reference proteome</keyword>
<evidence type="ECO:0000259" key="4">
    <source>
        <dbReference type="PROSITE" id="PS50911"/>
    </source>
</evidence>
<dbReference type="Gene3D" id="6.10.250.3150">
    <property type="match status" value="1"/>
</dbReference>
<feature type="compositionally biased region" description="Pro residues" evidence="2">
    <location>
        <begin position="267"/>
        <end position="285"/>
    </location>
</feature>
<evidence type="ECO:0000313" key="5">
    <source>
        <dbReference type="EMBL" id="PCS08441.1"/>
    </source>
</evidence>
<feature type="chain" id="PRO_5012969709" evidence="3">
    <location>
        <begin position="27"/>
        <end position="403"/>
    </location>
</feature>
<dbReference type="InterPro" id="IPR038765">
    <property type="entry name" value="Papain-like_cys_pep_sf"/>
</dbReference>
<dbReference type="SUPFAM" id="SSF54001">
    <property type="entry name" value="Cysteine proteinases"/>
    <property type="match status" value="1"/>
</dbReference>
<evidence type="ECO:0000256" key="1">
    <source>
        <dbReference type="ARBA" id="ARBA00022729"/>
    </source>
</evidence>
<feature type="compositionally biased region" description="Low complexity" evidence="2">
    <location>
        <begin position="249"/>
        <end position="266"/>
    </location>
</feature>
<reference evidence="5 6" key="1">
    <citation type="submission" date="2014-12" db="EMBL/GenBank/DDBJ databases">
        <title>Draft genome sequences of 10 type strains of Lactococcus.</title>
        <authorList>
            <person name="Sun Z."/>
            <person name="Zhong Z."/>
            <person name="Liu W."/>
            <person name="Zhang W."/>
            <person name="Zhang H."/>
        </authorList>
    </citation>
    <scope>NUCLEOTIDE SEQUENCE [LARGE SCALE GENOMIC DNA]</scope>
    <source>
        <strain evidence="5 6">DSM 6634</strain>
    </source>
</reference>
<dbReference type="NCBIfam" id="NF046104">
    <property type="entry name" value="PptglHdxlasePcsB"/>
    <property type="match status" value="1"/>
</dbReference>
<organism evidence="5 6">
    <name type="scientific">Pseudolactococcus piscium</name>
    <dbReference type="NCBI Taxonomy" id="1364"/>
    <lineage>
        <taxon>Bacteria</taxon>
        <taxon>Bacillati</taxon>
        <taxon>Bacillota</taxon>
        <taxon>Bacilli</taxon>
        <taxon>Lactobacillales</taxon>
        <taxon>Streptococcaceae</taxon>
        <taxon>Pseudolactococcus</taxon>
    </lineage>
</organism>
<dbReference type="AlphaFoldDB" id="A0A2A5S4R8"/>
<feature type="signal peptide" evidence="3">
    <location>
        <begin position="1"/>
        <end position="26"/>
    </location>
</feature>
<evidence type="ECO:0000313" key="6">
    <source>
        <dbReference type="Proteomes" id="UP000218282"/>
    </source>
</evidence>
<sequence>MKKSLISTILLSTVILSAVSTTIVVAADDTDTKIASQDAKIASTKSAETTAQSEVTSIQAQVDTLTAKQTKLKSDTEDLLNESKKLDAKAQELTKEIAQRDESLKAQARSAQTDGAATSYVDAVVSSKSLSDAVTRISAMRTIVKANDDMLKQQEAAKADLVKTVKSNQAKVDEGYKLKDQMDTQAKTLNTRQAELKVSQLNLSAERATAEGEKSSLLEQKAAAQAAATQAAAAEKAYTDQVTASTAQAASQASGGSNTPAAIVPVTPTPNPAPTPTPNPTPTPKPNGGGGANTYPVGQCTWGAKIAAPWAGNNWGNGGQWASSAAAAGFRTGYTPQVGAIASWSGGPDDGGYGHVAYVTSVQGSNIEVIESNYAGNMSLGSHRPAFNPTTTGNGSVTYIYPN</sequence>
<dbReference type="EMBL" id="JXJW01000003">
    <property type="protein sequence ID" value="PCS08441.1"/>
    <property type="molecule type" value="Genomic_DNA"/>
</dbReference>
<name>A0A2A5S4R8_9LACT</name>
<gene>
    <name evidence="5" type="ORF">RU86_GL001466</name>
</gene>
<feature type="region of interest" description="Disordered" evidence="2">
    <location>
        <begin position="249"/>
        <end position="295"/>
    </location>
</feature>
<dbReference type="PROSITE" id="PS50911">
    <property type="entry name" value="CHAP"/>
    <property type="match status" value="1"/>
</dbReference>
<proteinExistence type="predicted"/>
<evidence type="ECO:0000256" key="3">
    <source>
        <dbReference type="SAM" id="SignalP"/>
    </source>
</evidence>
<comment type="caution">
    <text evidence="5">The sequence shown here is derived from an EMBL/GenBank/DDBJ whole genome shotgun (WGS) entry which is preliminary data.</text>
</comment>
<protein>
    <submittedName>
        <fullName evidence="5">Putative Secreted protein, possible function in cell-wall metabolism (Amidase)</fullName>
    </submittedName>
</protein>
<dbReference type="Proteomes" id="UP000218282">
    <property type="component" value="Unassembled WGS sequence"/>
</dbReference>
<feature type="domain" description="Peptidase C51" evidence="4">
    <location>
        <begin position="275"/>
        <end position="401"/>
    </location>
</feature>
<dbReference type="Gene3D" id="3.90.1720.10">
    <property type="entry name" value="endopeptidase domain like (from Nostoc punctiforme)"/>
    <property type="match status" value="1"/>
</dbReference>
<accession>A0A2A5S4R8</accession>
<dbReference type="RefSeq" id="WP_096813813.1">
    <property type="nucleotide sequence ID" value="NZ_JXJW01000003.1"/>
</dbReference>
<dbReference type="Pfam" id="PF24568">
    <property type="entry name" value="CC_PcsB"/>
    <property type="match status" value="1"/>
</dbReference>
<dbReference type="Pfam" id="PF05257">
    <property type="entry name" value="CHAP"/>
    <property type="match status" value="1"/>
</dbReference>
<dbReference type="InterPro" id="IPR007921">
    <property type="entry name" value="CHAP_dom"/>
</dbReference>
<dbReference type="InterPro" id="IPR058088">
    <property type="entry name" value="PcsB"/>
</dbReference>
<keyword evidence="1 3" id="KW-0732">Signal</keyword>
<dbReference type="InterPro" id="IPR009148">
    <property type="entry name" value="PcsB-like"/>
</dbReference>